<evidence type="ECO:0000313" key="4">
    <source>
        <dbReference type="Proteomes" id="UP000662747"/>
    </source>
</evidence>
<dbReference type="EMBL" id="CP071090">
    <property type="protein sequence ID" value="QSQ20685.1"/>
    <property type="molecule type" value="Genomic_DNA"/>
</dbReference>
<dbReference type="Proteomes" id="UP000662747">
    <property type="component" value="Chromosome"/>
</dbReference>
<keyword evidence="1" id="KW-0472">Membrane</keyword>
<gene>
    <name evidence="3" type="ORF">JY651_36440</name>
</gene>
<name>A0ABX7NP98_9BACT</name>
<dbReference type="PANTHER" id="PTHR34473:SF2">
    <property type="entry name" value="UPF0699 TRANSMEMBRANE PROTEIN YDBT"/>
    <property type="match status" value="1"/>
</dbReference>
<keyword evidence="4" id="KW-1185">Reference proteome</keyword>
<feature type="domain" description="YdbS-like PH" evidence="2">
    <location>
        <begin position="62"/>
        <end position="134"/>
    </location>
</feature>
<evidence type="ECO:0000256" key="1">
    <source>
        <dbReference type="SAM" id="Phobius"/>
    </source>
</evidence>
<sequence length="200" mass="21693">MTDSPSPSPLTASAAAEVAQLSRLPAVLRPHRNLLRYYVLTSLLAGPGFPIALLIQYFRFHTLHYDLDAEGITVRWGILFRREVSLTYARIQDIHLSSNLIERWLGLAKVQVQTASGNAAAEITIEGLQAFEAMRDFLYTKMQGARDRTLHPATSDASAGTEDALASTLREVAAEVRALRLGLGSAPAVTPAPAPEKTNG</sequence>
<reference evidence="3 4" key="1">
    <citation type="submission" date="2021-02" db="EMBL/GenBank/DDBJ databases">
        <title>De Novo genome assembly of isolated myxobacteria.</title>
        <authorList>
            <person name="Stevens D.C."/>
        </authorList>
    </citation>
    <scope>NUCLEOTIDE SEQUENCE [LARGE SCALE GENOMIC DNA]</scope>
    <source>
        <strain evidence="4">SCPEA02</strain>
    </source>
</reference>
<evidence type="ECO:0000313" key="3">
    <source>
        <dbReference type="EMBL" id="QSQ20685.1"/>
    </source>
</evidence>
<dbReference type="RefSeq" id="WP_206722265.1">
    <property type="nucleotide sequence ID" value="NZ_CP071090.1"/>
</dbReference>
<accession>A0ABX7NP98</accession>
<protein>
    <submittedName>
        <fullName evidence="3">PH domain-containing protein</fullName>
    </submittedName>
</protein>
<evidence type="ECO:0000259" key="2">
    <source>
        <dbReference type="Pfam" id="PF03703"/>
    </source>
</evidence>
<dbReference type="Pfam" id="PF03703">
    <property type="entry name" value="bPH_2"/>
    <property type="match status" value="1"/>
</dbReference>
<keyword evidence="1" id="KW-1133">Transmembrane helix</keyword>
<keyword evidence="1" id="KW-0812">Transmembrane</keyword>
<proteinExistence type="predicted"/>
<feature type="transmembrane region" description="Helical" evidence="1">
    <location>
        <begin position="35"/>
        <end position="55"/>
    </location>
</feature>
<dbReference type="InterPro" id="IPR005182">
    <property type="entry name" value="YdbS-like_PH"/>
</dbReference>
<organism evidence="3 4">
    <name type="scientific">Pyxidicoccus parkwayensis</name>
    <dbReference type="NCBI Taxonomy" id="2813578"/>
    <lineage>
        <taxon>Bacteria</taxon>
        <taxon>Pseudomonadati</taxon>
        <taxon>Myxococcota</taxon>
        <taxon>Myxococcia</taxon>
        <taxon>Myxococcales</taxon>
        <taxon>Cystobacterineae</taxon>
        <taxon>Myxococcaceae</taxon>
        <taxon>Pyxidicoccus</taxon>
    </lineage>
</organism>
<dbReference type="PANTHER" id="PTHR34473">
    <property type="entry name" value="UPF0699 TRANSMEMBRANE PROTEIN YDBS"/>
    <property type="match status" value="1"/>
</dbReference>